<keyword evidence="2" id="KW-0812">Transmembrane</keyword>
<proteinExistence type="predicted"/>
<organism evidence="3 6">
    <name type="scientific">Adineta steineri</name>
    <dbReference type="NCBI Taxonomy" id="433720"/>
    <lineage>
        <taxon>Eukaryota</taxon>
        <taxon>Metazoa</taxon>
        <taxon>Spiralia</taxon>
        <taxon>Gnathifera</taxon>
        <taxon>Rotifera</taxon>
        <taxon>Eurotatoria</taxon>
        <taxon>Bdelloidea</taxon>
        <taxon>Adinetida</taxon>
        <taxon>Adinetidae</taxon>
        <taxon>Adineta</taxon>
    </lineage>
</organism>
<feature type="compositionally biased region" description="Polar residues" evidence="1">
    <location>
        <begin position="292"/>
        <end position="303"/>
    </location>
</feature>
<evidence type="ECO:0000313" key="5">
    <source>
        <dbReference type="Proteomes" id="UP000663832"/>
    </source>
</evidence>
<evidence type="ECO:0000256" key="2">
    <source>
        <dbReference type="SAM" id="Phobius"/>
    </source>
</evidence>
<feature type="region of interest" description="Disordered" evidence="1">
    <location>
        <begin position="284"/>
        <end position="303"/>
    </location>
</feature>
<evidence type="ECO:0000256" key="1">
    <source>
        <dbReference type="SAM" id="MobiDB-lite"/>
    </source>
</evidence>
<dbReference type="OrthoDB" id="10017681at2759"/>
<reference evidence="3" key="1">
    <citation type="submission" date="2021-02" db="EMBL/GenBank/DDBJ databases">
        <authorList>
            <person name="Nowell W R."/>
        </authorList>
    </citation>
    <scope>NUCLEOTIDE SEQUENCE</scope>
</reference>
<protein>
    <recommendedName>
        <fullName evidence="7">Transmembrane protein</fullName>
    </recommendedName>
</protein>
<feature type="compositionally biased region" description="Low complexity" evidence="1">
    <location>
        <begin position="253"/>
        <end position="266"/>
    </location>
</feature>
<dbReference type="AlphaFoldDB" id="A0A813NHJ4"/>
<name>A0A813NHJ4_9BILA</name>
<dbReference type="Proteomes" id="UP000663877">
    <property type="component" value="Unassembled WGS sequence"/>
</dbReference>
<dbReference type="EMBL" id="CAJNOM010000123">
    <property type="protein sequence ID" value="CAF1092852.1"/>
    <property type="molecule type" value="Genomic_DNA"/>
</dbReference>
<evidence type="ECO:0000313" key="6">
    <source>
        <dbReference type="Proteomes" id="UP000663877"/>
    </source>
</evidence>
<comment type="caution">
    <text evidence="3">The sequence shown here is derived from an EMBL/GenBank/DDBJ whole genome shotgun (WGS) entry which is preliminary data.</text>
</comment>
<evidence type="ECO:0000313" key="3">
    <source>
        <dbReference type="EMBL" id="CAF0735180.1"/>
    </source>
</evidence>
<sequence>MLETIYEVDEEIHTNEDSSKSSNTQSQLSVYMCWCMLTGCFIILTFIIMISLNPQYLVNNSTNNNTLEKINSSFHSEEKFEISSEIINYLSIFSHQINKQLDLQLNPVIFLTLPISNLSLDEFVEQDKLLWVYGYLNYSQSCTDNNKNKNCKEIYFSKFKTIFMKLSNFINTIKLNTLQNKRIQYDWCNLRENSKTVTFASVVSITTIGKNVTETPTSFDHSICDDPNQNILLAKSFEYLMSHEDLIIINSGSNNSDNQQVSSTSDPNSNNNITDEQIAYITPSDCVKSSGDDNNQNKDTTYCPNDTGSQYHLMWNSY</sequence>
<keyword evidence="2" id="KW-1133">Transmembrane helix</keyword>
<gene>
    <name evidence="3" type="ORF">BJG266_LOCUS1482</name>
    <name evidence="4" type="ORF">QVE165_LOCUS19860</name>
</gene>
<keyword evidence="2" id="KW-0472">Membrane</keyword>
<keyword evidence="5" id="KW-1185">Reference proteome</keyword>
<dbReference type="Proteomes" id="UP000663832">
    <property type="component" value="Unassembled WGS sequence"/>
</dbReference>
<dbReference type="EMBL" id="CAJNOI010000003">
    <property type="protein sequence ID" value="CAF0735180.1"/>
    <property type="molecule type" value="Genomic_DNA"/>
</dbReference>
<evidence type="ECO:0000313" key="4">
    <source>
        <dbReference type="EMBL" id="CAF1092852.1"/>
    </source>
</evidence>
<accession>A0A813NHJ4</accession>
<evidence type="ECO:0008006" key="7">
    <source>
        <dbReference type="Google" id="ProtNLM"/>
    </source>
</evidence>
<feature type="region of interest" description="Disordered" evidence="1">
    <location>
        <begin position="253"/>
        <end position="273"/>
    </location>
</feature>
<feature type="transmembrane region" description="Helical" evidence="2">
    <location>
        <begin position="28"/>
        <end position="52"/>
    </location>
</feature>